<name>A0A8J2PBG6_9HEXA</name>
<proteinExistence type="predicted"/>
<evidence type="ECO:0000313" key="1">
    <source>
        <dbReference type="EMBL" id="CAG7822057.1"/>
    </source>
</evidence>
<reference evidence="1" key="1">
    <citation type="submission" date="2021-06" db="EMBL/GenBank/DDBJ databases">
        <authorList>
            <person name="Hodson N. C."/>
            <person name="Mongue J. A."/>
            <person name="Jaron S. K."/>
        </authorList>
    </citation>
    <scope>NUCLEOTIDE SEQUENCE</scope>
</reference>
<sequence>MDVVENLFKTITGIHCSPTNELPSSPKLGTPTLSSKDVACCCLERSCSWPYWKNILILLEPNQTKAEY</sequence>
<comment type="caution">
    <text evidence="1">The sequence shown here is derived from an EMBL/GenBank/DDBJ whole genome shotgun (WGS) entry which is preliminary data.</text>
</comment>
<evidence type="ECO:0000313" key="2">
    <source>
        <dbReference type="Proteomes" id="UP000708208"/>
    </source>
</evidence>
<accession>A0A8J2PBG6</accession>
<keyword evidence="2" id="KW-1185">Reference proteome</keyword>
<dbReference type="AlphaFoldDB" id="A0A8J2PBG6"/>
<protein>
    <submittedName>
        <fullName evidence="1">Uncharacterized protein</fullName>
    </submittedName>
</protein>
<organism evidence="1 2">
    <name type="scientific">Allacma fusca</name>
    <dbReference type="NCBI Taxonomy" id="39272"/>
    <lineage>
        <taxon>Eukaryota</taxon>
        <taxon>Metazoa</taxon>
        <taxon>Ecdysozoa</taxon>
        <taxon>Arthropoda</taxon>
        <taxon>Hexapoda</taxon>
        <taxon>Collembola</taxon>
        <taxon>Symphypleona</taxon>
        <taxon>Sminthuridae</taxon>
        <taxon>Allacma</taxon>
    </lineage>
</organism>
<dbReference type="EMBL" id="CAJVCH010525179">
    <property type="protein sequence ID" value="CAG7822057.1"/>
    <property type="molecule type" value="Genomic_DNA"/>
</dbReference>
<gene>
    <name evidence="1" type="ORF">AFUS01_LOCUS32348</name>
</gene>
<dbReference type="Proteomes" id="UP000708208">
    <property type="component" value="Unassembled WGS sequence"/>
</dbReference>